<dbReference type="InterPro" id="IPR036397">
    <property type="entry name" value="RNaseH_sf"/>
</dbReference>
<evidence type="ECO:0000259" key="2">
    <source>
        <dbReference type="PROSITE" id="PS50994"/>
    </source>
</evidence>
<proteinExistence type="predicted"/>
<dbReference type="SUPFAM" id="SSF53098">
    <property type="entry name" value="Ribonuclease H-like"/>
    <property type="match status" value="1"/>
</dbReference>
<dbReference type="InterPro" id="IPR001584">
    <property type="entry name" value="Integrase_cat-core"/>
</dbReference>
<feature type="domain" description="Integrase catalytic" evidence="2">
    <location>
        <begin position="1"/>
        <end position="126"/>
    </location>
</feature>
<dbReference type="PROSITE" id="PS50994">
    <property type="entry name" value="INTEGRASE"/>
    <property type="match status" value="1"/>
</dbReference>
<accession>A0ABQ5DJV6</accession>
<dbReference type="EMBL" id="BQNB010015391">
    <property type="protein sequence ID" value="GJT39500.1"/>
    <property type="molecule type" value="Genomic_DNA"/>
</dbReference>
<sequence length="275" mass="31173">MDLYRPMRSASINGKKCILVIVDDYSRFTWVKFLASKDEAPDFIINYYESVSISDKTSVACTPQQNSVVERRNRTLVEAAGTMLIYAKTPLFLWAEAVTTACYTQNRSIIRRRHEKTPYELLHDSEDLGKLQAKADIGIFIGYSPKKKTYRIYNRRTQNITETIHVDFDELTAMASEQLSLGPELQLMTPATSNSGLVTNPIPQQPCNPPKRDYWDHLFQPMFDEYFNPLTIVVSRVPVAAVPRAVDSIDSHVSTSIDQDAPSTSILSTQEKNIL</sequence>
<evidence type="ECO:0000313" key="4">
    <source>
        <dbReference type="Proteomes" id="UP001151760"/>
    </source>
</evidence>
<evidence type="ECO:0000313" key="3">
    <source>
        <dbReference type="EMBL" id="GJT39500.1"/>
    </source>
</evidence>
<gene>
    <name evidence="3" type="ORF">Tco_0939365</name>
</gene>
<keyword evidence="4" id="KW-1185">Reference proteome</keyword>
<dbReference type="PANTHER" id="PTHR42648:SF18">
    <property type="entry name" value="RETROTRANSPOSON, UNCLASSIFIED-LIKE PROTEIN"/>
    <property type="match status" value="1"/>
</dbReference>
<dbReference type="Proteomes" id="UP001151760">
    <property type="component" value="Unassembled WGS sequence"/>
</dbReference>
<feature type="region of interest" description="Disordered" evidence="1">
    <location>
        <begin position="253"/>
        <end position="275"/>
    </location>
</feature>
<dbReference type="Pfam" id="PF25597">
    <property type="entry name" value="SH3_retrovirus"/>
    <property type="match status" value="1"/>
</dbReference>
<evidence type="ECO:0000256" key="1">
    <source>
        <dbReference type="SAM" id="MobiDB-lite"/>
    </source>
</evidence>
<dbReference type="InterPro" id="IPR057670">
    <property type="entry name" value="SH3_retrovirus"/>
</dbReference>
<dbReference type="InterPro" id="IPR012337">
    <property type="entry name" value="RNaseH-like_sf"/>
</dbReference>
<protein>
    <submittedName>
        <fullName evidence="3">Retrovirus-related pol polyprotein from transposon TNT 1-94</fullName>
    </submittedName>
</protein>
<dbReference type="PANTHER" id="PTHR42648">
    <property type="entry name" value="TRANSPOSASE, PUTATIVE-RELATED"/>
    <property type="match status" value="1"/>
</dbReference>
<reference evidence="3" key="1">
    <citation type="journal article" date="2022" name="Int. J. Mol. Sci.">
        <title>Draft Genome of Tanacetum Coccineum: Genomic Comparison of Closely Related Tanacetum-Family Plants.</title>
        <authorList>
            <person name="Yamashiro T."/>
            <person name="Shiraishi A."/>
            <person name="Nakayama K."/>
            <person name="Satake H."/>
        </authorList>
    </citation>
    <scope>NUCLEOTIDE SEQUENCE</scope>
</reference>
<reference evidence="3" key="2">
    <citation type="submission" date="2022-01" db="EMBL/GenBank/DDBJ databases">
        <authorList>
            <person name="Yamashiro T."/>
            <person name="Shiraishi A."/>
            <person name="Satake H."/>
            <person name="Nakayama K."/>
        </authorList>
    </citation>
    <scope>NUCLEOTIDE SEQUENCE</scope>
</reference>
<name>A0ABQ5DJV6_9ASTR</name>
<comment type="caution">
    <text evidence="3">The sequence shown here is derived from an EMBL/GenBank/DDBJ whole genome shotgun (WGS) entry which is preliminary data.</text>
</comment>
<organism evidence="3 4">
    <name type="scientific">Tanacetum coccineum</name>
    <dbReference type="NCBI Taxonomy" id="301880"/>
    <lineage>
        <taxon>Eukaryota</taxon>
        <taxon>Viridiplantae</taxon>
        <taxon>Streptophyta</taxon>
        <taxon>Embryophyta</taxon>
        <taxon>Tracheophyta</taxon>
        <taxon>Spermatophyta</taxon>
        <taxon>Magnoliopsida</taxon>
        <taxon>eudicotyledons</taxon>
        <taxon>Gunneridae</taxon>
        <taxon>Pentapetalae</taxon>
        <taxon>asterids</taxon>
        <taxon>campanulids</taxon>
        <taxon>Asterales</taxon>
        <taxon>Asteraceae</taxon>
        <taxon>Asteroideae</taxon>
        <taxon>Anthemideae</taxon>
        <taxon>Anthemidinae</taxon>
        <taxon>Tanacetum</taxon>
    </lineage>
</organism>
<dbReference type="InterPro" id="IPR039537">
    <property type="entry name" value="Retrotran_Ty1/copia-like"/>
</dbReference>
<dbReference type="Gene3D" id="3.30.420.10">
    <property type="entry name" value="Ribonuclease H-like superfamily/Ribonuclease H"/>
    <property type="match status" value="2"/>
</dbReference>